<dbReference type="InterPro" id="IPR036388">
    <property type="entry name" value="WH-like_DNA-bd_sf"/>
</dbReference>
<dbReference type="Proteomes" id="UP000033695">
    <property type="component" value="Unassembled WGS sequence"/>
</dbReference>
<protein>
    <recommendedName>
        <fullName evidence="1">HTH marR-type domain-containing protein</fullName>
    </recommendedName>
</protein>
<comment type="caution">
    <text evidence="2">The sequence shown here is derived from an EMBL/GenBank/DDBJ whole genome shotgun (WGS) entry which is preliminary data.</text>
</comment>
<dbReference type="OrthoDB" id="2289895at2"/>
<accession>A0A0F4KP22</accession>
<name>A0A0F4KP22_9LACO</name>
<dbReference type="InterPro" id="IPR036390">
    <property type="entry name" value="WH_DNA-bd_sf"/>
</dbReference>
<keyword evidence="3" id="KW-1185">Reference proteome</keyword>
<dbReference type="Gene3D" id="1.10.10.10">
    <property type="entry name" value="Winged helix-like DNA-binding domain superfamily/Winged helix DNA-binding domain"/>
    <property type="match status" value="1"/>
</dbReference>
<dbReference type="PATRIC" id="fig|1218508.4.peg.1610"/>
<dbReference type="RefSeq" id="WP_045923474.1">
    <property type="nucleotide sequence ID" value="NZ_JBHTHW010000002.1"/>
</dbReference>
<dbReference type="InterPro" id="IPR000835">
    <property type="entry name" value="HTH_MarR-typ"/>
</dbReference>
<dbReference type="EMBL" id="JXBZ01000013">
    <property type="protein sequence ID" value="KJY48160.1"/>
    <property type="molecule type" value="Genomic_DNA"/>
</dbReference>
<evidence type="ECO:0000259" key="1">
    <source>
        <dbReference type="PROSITE" id="PS50995"/>
    </source>
</evidence>
<organism evidence="2 3">
    <name type="scientific">Bombilactobacillus mellis</name>
    <dbReference type="NCBI Taxonomy" id="1218508"/>
    <lineage>
        <taxon>Bacteria</taxon>
        <taxon>Bacillati</taxon>
        <taxon>Bacillota</taxon>
        <taxon>Bacilli</taxon>
        <taxon>Lactobacillales</taxon>
        <taxon>Lactobacillaceae</taxon>
        <taxon>Bombilactobacillus</taxon>
    </lineage>
</organism>
<dbReference type="PANTHER" id="PTHR33164">
    <property type="entry name" value="TRANSCRIPTIONAL REGULATOR, MARR FAMILY"/>
    <property type="match status" value="1"/>
</dbReference>
<proteinExistence type="predicted"/>
<sequence length="152" mass="17483">MQNNKINSLGPLIKVANNLIEKELNNNMRQLFTEFNLTGPQVALLTYLYEAQSRTVSQKELETVFVISHPTIRSIVKRLEQRQLINISTLKSDRRQTILSLSASGSTLIKNNISKIYQVMNHINQKITQDITPNEQQQLIILVQKIVHNFTK</sequence>
<evidence type="ECO:0000313" key="2">
    <source>
        <dbReference type="EMBL" id="KJY48160.1"/>
    </source>
</evidence>
<dbReference type="HOGENOM" id="CLU_083287_29_2_9"/>
<dbReference type="PROSITE" id="PS50995">
    <property type="entry name" value="HTH_MARR_2"/>
    <property type="match status" value="1"/>
</dbReference>
<dbReference type="PANTHER" id="PTHR33164:SF43">
    <property type="entry name" value="HTH-TYPE TRANSCRIPTIONAL REPRESSOR YETL"/>
    <property type="match status" value="1"/>
</dbReference>
<dbReference type="GO" id="GO:0003700">
    <property type="term" value="F:DNA-binding transcription factor activity"/>
    <property type="evidence" value="ECO:0007669"/>
    <property type="project" value="InterPro"/>
</dbReference>
<dbReference type="InterPro" id="IPR039422">
    <property type="entry name" value="MarR/SlyA-like"/>
</dbReference>
<dbReference type="GO" id="GO:0006950">
    <property type="term" value="P:response to stress"/>
    <property type="evidence" value="ECO:0007669"/>
    <property type="project" value="TreeGrafter"/>
</dbReference>
<evidence type="ECO:0000313" key="3">
    <source>
        <dbReference type="Proteomes" id="UP000033695"/>
    </source>
</evidence>
<dbReference type="SUPFAM" id="SSF46785">
    <property type="entry name" value="Winged helix' DNA-binding domain"/>
    <property type="match status" value="1"/>
</dbReference>
<dbReference type="SMART" id="SM00347">
    <property type="entry name" value="HTH_MARR"/>
    <property type="match status" value="1"/>
</dbReference>
<dbReference type="STRING" id="1218508.JG29_08470"/>
<reference evidence="2 3" key="1">
    <citation type="submission" date="2014-12" db="EMBL/GenBank/DDBJ databases">
        <title>Comparative genomics of the lactic acid bacteria isolated from the honey bee gut.</title>
        <authorList>
            <person name="Ellegaard K.M."/>
            <person name="Tamarit D."/>
            <person name="Javelind E."/>
            <person name="Olofsson T."/>
            <person name="Andersson S.G."/>
            <person name="Vasquez A."/>
        </authorList>
    </citation>
    <scope>NUCLEOTIDE SEQUENCE [LARGE SCALE GENOMIC DNA]</scope>
    <source>
        <strain evidence="2 3">Hon2</strain>
    </source>
</reference>
<dbReference type="Pfam" id="PF12802">
    <property type="entry name" value="MarR_2"/>
    <property type="match status" value="1"/>
</dbReference>
<dbReference type="AlphaFoldDB" id="A0A0F4KP22"/>
<gene>
    <name evidence="2" type="ORF">JG29_08470</name>
</gene>
<feature type="domain" description="HTH marR-type" evidence="1">
    <location>
        <begin position="6"/>
        <end position="148"/>
    </location>
</feature>